<accession>T1L3Z5</accession>
<dbReference type="Proteomes" id="UP000015104">
    <property type="component" value="Unassembled WGS sequence"/>
</dbReference>
<evidence type="ECO:0000313" key="3">
    <source>
        <dbReference type="Proteomes" id="UP000015104"/>
    </source>
</evidence>
<dbReference type="EnsemblMetazoa" id="tetur37g00240.1">
    <property type="protein sequence ID" value="tetur37g00240.1"/>
    <property type="gene ID" value="tetur37g00240"/>
</dbReference>
<reference evidence="3" key="1">
    <citation type="submission" date="2011-08" db="EMBL/GenBank/DDBJ databases">
        <authorList>
            <person name="Rombauts S."/>
        </authorList>
    </citation>
    <scope>NUCLEOTIDE SEQUENCE</scope>
    <source>
        <strain evidence="3">London</strain>
    </source>
</reference>
<keyword evidence="1" id="KW-0812">Transmembrane</keyword>
<dbReference type="AlphaFoldDB" id="T1L3Z5"/>
<reference evidence="2" key="2">
    <citation type="submission" date="2015-06" db="UniProtKB">
        <authorList>
            <consortium name="EnsemblMetazoa"/>
        </authorList>
    </citation>
    <scope>IDENTIFICATION</scope>
</reference>
<protein>
    <submittedName>
        <fullName evidence="2">Uncharacterized protein</fullName>
    </submittedName>
</protein>
<keyword evidence="1" id="KW-0472">Membrane</keyword>
<dbReference type="HOGENOM" id="CLU_3144633_0_0_1"/>
<evidence type="ECO:0000313" key="2">
    <source>
        <dbReference type="EnsemblMetazoa" id="tetur37g00240.1"/>
    </source>
</evidence>
<feature type="transmembrane region" description="Helical" evidence="1">
    <location>
        <begin position="12"/>
        <end position="29"/>
    </location>
</feature>
<proteinExistence type="predicted"/>
<organism evidence="2 3">
    <name type="scientific">Tetranychus urticae</name>
    <name type="common">Two-spotted spider mite</name>
    <dbReference type="NCBI Taxonomy" id="32264"/>
    <lineage>
        <taxon>Eukaryota</taxon>
        <taxon>Metazoa</taxon>
        <taxon>Ecdysozoa</taxon>
        <taxon>Arthropoda</taxon>
        <taxon>Chelicerata</taxon>
        <taxon>Arachnida</taxon>
        <taxon>Acari</taxon>
        <taxon>Acariformes</taxon>
        <taxon>Trombidiformes</taxon>
        <taxon>Prostigmata</taxon>
        <taxon>Eleutherengona</taxon>
        <taxon>Raphignathae</taxon>
        <taxon>Tetranychoidea</taxon>
        <taxon>Tetranychidae</taxon>
        <taxon>Tetranychus</taxon>
    </lineage>
</organism>
<evidence type="ECO:0000256" key="1">
    <source>
        <dbReference type="SAM" id="Phobius"/>
    </source>
</evidence>
<sequence>MLPYQQSKVYIFWYLLVHSIISVNSLSSVKLSSSCGQEQLVLSMVNTNI</sequence>
<name>T1L3Z5_TETUR</name>
<dbReference type="EMBL" id="CAEY01001062">
    <property type="status" value="NOT_ANNOTATED_CDS"/>
    <property type="molecule type" value="Genomic_DNA"/>
</dbReference>
<keyword evidence="3" id="KW-1185">Reference proteome</keyword>
<keyword evidence="1" id="KW-1133">Transmembrane helix</keyword>